<comment type="caution">
    <text evidence="1">The sequence shown here is derived from an EMBL/GenBank/DDBJ whole genome shotgun (WGS) entry which is preliminary data.</text>
</comment>
<dbReference type="AlphaFoldDB" id="A0A7J9M9Z4"/>
<reference evidence="1 2" key="1">
    <citation type="journal article" date="2019" name="Genome Biol. Evol.">
        <title>Insights into the evolution of the New World diploid cottons (Gossypium, subgenus Houzingenia) based on genome sequencing.</title>
        <authorList>
            <person name="Grover C.E."/>
            <person name="Arick M.A. 2nd"/>
            <person name="Thrash A."/>
            <person name="Conover J.L."/>
            <person name="Sanders W.S."/>
            <person name="Peterson D.G."/>
            <person name="Frelichowski J.E."/>
            <person name="Scheffler J.A."/>
            <person name="Scheffler B.E."/>
            <person name="Wendel J.F."/>
        </authorList>
    </citation>
    <scope>NUCLEOTIDE SEQUENCE [LARGE SCALE GENOMIC DNA]</scope>
    <source>
        <strain evidence="1">1</strain>
        <tissue evidence="1">Leaf</tissue>
    </source>
</reference>
<evidence type="ECO:0000313" key="2">
    <source>
        <dbReference type="Proteomes" id="UP000593576"/>
    </source>
</evidence>
<dbReference type="EMBL" id="JABFAF010000010">
    <property type="protein sequence ID" value="MBA0867750.1"/>
    <property type="molecule type" value="Genomic_DNA"/>
</dbReference>
<organism evidence="1 2">
    <name type="scientific">Gossypium schwendimanii</name>
    <name type="common">Cotton</name>
    <dbReference type="NCBI Taxonomy" id="34291"/>
    <lineage>
        <taxon>Eukaryota</taxon>
        <taxon>Viridiplantae</taxon>
        <taxon>Streptophyta</taxon>
        <taxon>Embryophyta</taxon>
        <taxon>Tracheophyta</taxon>
        <taxon>Spermatophyta</taxon>
        <taxon>Magnoliopsida</taxon>
        <taxon>eudicotyledons</taxon>
        <taxon>Gunneridae</taxon>
        <taxon>Pentapetalae</taxon>
        <taxon>rosids</taxon>
        <taxon>malvids</taxon>
        <taxon>Malvales</taxon>
        <taxon>Malvaceae</taxon>
        <taxon>Malvoideae</taxon>
        <taxon>Gossypium</taxon>
    </lineage>
</organism>
<evidence type="ECO:0000313" key="1">
    <source>
        <dbReference type="EMBL" id="MBA0867750.1"/>
    </source>
</evidence>
<proteinExistence type="predicted"/>
<sequence length="130" mass="14677">MENQQTKRVMMKKMTKVLIPQNIGESGLHVVTPLLNVTTMKNIQIMEPVLDVATSVRDVATSLPKIDCQIASFSVSASSLAIEFQEGDMDKYLQQLQPYTFIQEANDTKSQDVDEVCLFENMAYNRDVKD</sequence>
<dbReference type="Proteomes" id="UP000593576">
    <property type="component" value="Unassembled WGS sequence"/>
</dbReference>
<protein>
    <submittedName>
        <fullName evidence="1">Uncharacterized protein</fullName>
    </submittedName>
</protein>
<gene>
    <name evidence="1" type="ORF">Goshw_003618</name>
</gene>
<accession>A0A7J9M9Z4</accession>
<name>A0A7J9M9Z4_GOSSC</name>
<keyword evidence="2" id="KW-1185">Reference proteome</keyword>